<name>A0A4R1KJG2_9PAST</name>
<protein>
    <submittedName>
        <fullName evidence="1">Uncharacterized protein DUF3486</fullName>
    </submittedName>
</protein>
<dbReference type="Proteomes" id="UP000295496">
    <property type="component" value="Unassembled WGS sequence"/>
</dbReference>
<proteinExistence type="predicted"/>
<dbReference type="Pfam" id="PF11985">
    <property type="entry name" value="Phage_Mu_Gp27"/>
    <property type="match status" value="1"/>
</dbReference>
<organism evidence="1 2">
    <name type="scientific">Lonepinella koalarum</name>
    <dbReference type="NCBI Taxonomy" id="53417"/>
    <lineage>
        <taxon>Bacteria</taxon>
        <taxon>Pseudomonadati</taxon>
        <taxon>Pseudomonadota</taxon>
        <taxon>Gammaproteobacteria</taxon>
        <taxon>Pasteurellales</taxon>
        <taxon>Pasteurellaceae</taxon>
        <taxon>Lonepinella</taxon>
    </lineage>
</organism>
<evidence type="ECO:0000313" key="2">
    <source>
        <dbReference type="Proteomes" id="UP000295496"/>
    </source>
</evidence>
<keyword evidence="2" id="KW-1185">Reference proteome</keyword>
<gene>
    <name evidence="1" type="ORF">EV692_2411</name>
</gene>
<accession>A0A4R1KJG2</accession>
<comment type="caution">
    <text evidence="1">The sequence shown here is derived from an EMBL/GenBank/DDBJ whole genome shotgun (WGS) entry which is preliminary data.</text>
</comment>
<dbReference type="AlphaFoldDB" id="A0A4R1KJG2"/>
<dbReference type="RefSeq" id="WP_132302965.1">
    <property type="nucleotide sequence ID" value="NZ_CP170642.1"/>
</dbReference>
<reference evidence="1 2" key="1">
    <citation type="submission" date="2019-03" db="EMBL/GenBank/DDBJ databases">
        <title>Genomic Encyclopedia of Type Strains, Phase IV (KMG-IV): sequencing the most valuable type-strain genomes for metagenomic binning, comparative biology and taxonomic classification.</title>
        <authorList>
            <person name="Goeker M."/>
        </authorList>
    </citation>
    <scope>NUCLEOTIDE SEQUENCE [LARGE SCALE GENOMIC DNA]</scope>
    <source>
        <strain evidence="1 2">DSM 10053</strain>
    </source>
</reference>
<sequence>MSDKNTRGRASKVDLLPPDIKTRLAMMLRDKMFSQAEILEEINDLIRDCGLPDDMRLSKTGLNRYANRMEKMGARIRQSREIAEVWTKQFGEMPQSDIGKTLMELVKQIAFDTSMYLGDQQNGVSAKDLSLLSAAVQRLEQAESLSFKREQAIRQETIKRAAEAVEQAGKQANLSINDVSEMIKAVYGLNS</sequence>
<dbReference type="EMBL" id="SMGJ01000012">
    <property type="protein sequence ID" value="TCK64926.1"/>
    <property type="molecule type" value="Genomic_DNA"/>
</dbReference>
<evidence type="ECO:0000313" key="1">
    <source>
        <dbReference type="EMBL" id="TCK64926.1"/>
    </source>
</evidence>
<dbReference type="InterPro" id="IPR021874">
    <property type="entry name" value="Phage_Mu_Gp27"/>
</dbReference>